<dbReference type="InterPro" id="IPR013961">
    <property type="entry name" value="RAI1"/>
</dbReference>
<comment type="function">
    <text evidence="2">Decapping enzyme for NAD-capped RNAs: specifically hydrolyzes the nicotinamide adenine dinucleotide (NAD) cap from a subset of RNAs by removing the entire NAD moiety from the 5'-end of an NAD-capped RNA.</text>
</comment>
<sequence>MQPELHTHSDLYSKSFPNFNRPKVIGYIGLENLMYARNIGNKNVHFDLNLHLDKAKRKPTNLDVKLNDLLQFLLEHERRLNFSLERNLSNARIFCYRGLMTCVACTPYENKDPWKIAVILFKGNIFLCARDTEEKIYQKCHMTEQDKKFTSWGYKFEQYMLSESPDAEPVPDVPVDETKEFSLVFTTNLNQHTIVYGAEMDGIRCDKAPVTTVPTGENPDRIVQYLSDKEFVELKTNRHIQFAKQETNFRRFKTKKWWCQSFLADIDTIVCGFRDDNGIVEELKVYPIRELAKISERFWKPNVCFNFLDTFFTYVKRCLARKIKHKYGENALKNVHSLPMTSLLLEWRPGMPVQVSECYDHESDPILFKDFLENYGKSYEIPS</sequence>
<accession>A0A9N9QTK1</accession>
<comment type="similarity">
    <text evidence="1 2">Belongs to the DXO/Dom3Z family.</text>
</comment>
<dbReference type="InterPro" id="IPR039039">
    <property type="entry name" value="RAI1-like_fam"/>
</dbReference>
<evidence type="ECO:0000313" key="4">
    <source>
        <dbReference type="EMBL" id="CAG9782983.1"/>
    </source>
</evidence>
<keyword evidence="2" id="KW-0547">Nucleotide-binding</keyword>
<dbReference type="EMBL" id="OU893341">
    <property type="protein sequence ID" value="CAG9782983.1"/>
    <property type="molecule type" value="Genomic_DNA"/>
</dbReference>
<keyword evidence="2" id="KW-0539">Nucleus</keyword>
<feature type="domain" description="RAI1-like" evidence="3">
    <location>
        <begin position="42"/>
        <end position="322"/>
    </location>
</feature>
<proteinExistence type="inferred from homology"/>
<keyword evidence="5" id="KW-1185">Reference proteome</keyword>
<keyword evidence="2" id="KW-0540">Nuclease</keyword>
<evidence type="ECO:0000256" key="1">
    <source>
        <dbReference type="ARBA" id="ARBA00006562"/>
    </source>
</evidence>
<comment type="subcellular location">
    <subcellularLocation>
        <location evidence="2">Nucleus</location>
    </subcellularLocation>
</comment>
<dbReference type="GO" id="GO:0003723">
    <property type="term" value="F:RNA binding"/>
    <property type="evidence" value="ECO:0007669"/>
    <property type="project" value="UniProtKB-KW"/>
</dbReference>
<dbReference type="GO" id="GO:0046872">
    <property type="term" value="F:metal ion binding"/>
    <property type="evidence" value="ECO:0007669"/>
    <property type="project" value="UniProtKB-KW"/>
</dbReference>
<dbReference type="EC" id="3.6.1.-" evidence="2"/>
<evidence type="ECO:0000259" key="3">
    <source>
        <dbReference type="Pfam" id="PF08652"/>
    </source>
</evidence>
<keyword evidence="2" id="KW-0378">Hydrolase</keyword>
<dbReference type="PANTHER" id="PTHR12395:SF9">
    <property type="entry name" value="DECAPPING AND EXORIBONUCLEASE PROTEIN"/>
    <property type="match status" value="1"/>
</dbReference>
<reference evidence="4" key="1">
    <citation type="submission" date="2021-12" db="EMBL/GenBank/DDBJ databases">
        <authorList>
            <person name="King R."/>
        </authorList>
    </citation>
    <scope>NUCLEOTIDE SEQUENCE</scope>
</reference>
<keyword evidence="2" id="KW-0479">Metal-binding</keyword>
<name>A0A9N9QTK1_9NEOP</name>
<dbReference type="OrthoDB" id="5853397at2759"/>
<dbReference type="Pfam" id="PF08652">
    <property type="entry name" value="RAI1"/>
    <property type="match status" value="1"/>
</dbReference>
<dbReference type="GO" id="GO:0000166">
    <property type="term" value="F:nucleotide binding"/>
    <property type="evidence" value="ECO:0007669"/>
    <property type="project" value="UniProtKB-KW"/>
</dbReference>
<organism evidence="4 5">
    <name type="scientific">Diatraea saccharalis</name>
    <name type="common">sugarcane borer</name>
    <dbReference type="NCBI Taxonomy" id="40085"/>
    <lineage>
        <taxon>Eukaryota</taxon>
        <taxon>Metazoa</taxon>
        <taxon>Ecdysozoa</taxon>
        <taxon>Arthropoda</taxon>
        <taxon>Hexapoda</taxon>
        <taxon>Insecta</taxon>
        <taxon>Pterygota</taxon>
        <taxon>Neoptera</taxon>
        <taxon>Endopterygota</taxon>
        <taxon>Lepidoptera</taxon>
        <taxon>Glossata</taxon>
        <taxon>Ditrysia</taxon>
        <taxon>Pyraloidea</taxon>
        <taxon>Crambidae</taxon>
        <taxon>Crambinae</taxon>
        <taxon>Diatraea</taxon>
    </lineage>
</organism>
<dbReference type="GO" id="GO:0034353">
    <property type="term" value="F:mRNA 5'-diphosphatase activity"/>
    <property type="evidence" value="ECO:0007669"/>
    <property type="project" value="TreeGrafter"/>
</dbReference>
<gene>
    <name evidence="4" type="ORF">DIATSA_LOCUS1192</name>
</gene>
<dbReference type="GO" id="GO:0005829">
    <property type="term" value="C:cytosol"/>
    <property type="evidence" value="ECO:0007669"/>
    <property type="project" value="TreeGrafter"/>
</dbReference>
<dbReference type="GO" id="GO:0000956">
    <property type="term" value="P:nuclear-transcribed mRNA catabolic process"/>
    <property type="evidence" value="ECO:0007669"/>
    <property type="project" value="TreeGrafter"/>
</dbReference>
<protein>
    <recommendedName>
        <fullName evidence="2">Decapping nuclease</fullName>
        <ecNumber evidence="2">3.6.1.-</ecNumber>
    </recommendedName>
</protein>
<evidence type="ECO:0000256" key="2">
    <source>
        <dbReference type="RuleBase" id="RU367113"/>
    </source>
</evidence>
<dbReference type="GO" id="GO:0004518">
    <property type="term" value="F:nuclease activity"/>
    <property type="evidence" value="ECO:0007669"/>
    <property type="project" value="UniProtKB-KW"/>
</dbReference>
<dbReference type="GO" id="GO:0005634">
    <property type="term" value="C:nucleus"/>
    <property type="evidence" value="ECO:0007669"/>
    <property type="project" value="UniProtKB-SubCell"/>
</dbReference>
<keyword evidence="2" id="KW-0694">RNA-binding</keyword>
<reference evidence="4" key="2">
    <citation type="submission" date="2022-10" db="EMBL/GenBank/DDBJ databases">
        <authorList>
            <consortium name="ENA_rothamsted_submissions"/>
            <consortium name="culmorum"/>
            <person name="King R."/>
        </authorList>
    </citation>
    <scope>NUCLEOTIDE SEQUENCE</scope>
</reference>
<dbReference type="PANTHER" id="PTHR12395">
    <property type="entry name" value="DOM-3 RELATED"/>
    <property type="match status" value="1"/>
</dbReference>
<dbReference type="AlphaFoldDB" id="A0A9N9QTK1"/>
<dbReference type="GO" id="GO:0110155">
    <property type="term" value="P:NAD-cap decapping"/>
    <property type="evidence" value="ECO:0007669"/>
    <property type="project" value="TreeGrafter"/>
</dbReference>
<comment type="cofactor">
    <cofactor evidence="2">
        <name>a divalent metal cation</name>
        <dbReference type="ChEBI" id="CHEBI:60240"/>
    </cofactor>
</comment>
<dbReference type="Proteomes" id="UP001153714">
    <property type="component" value="Chromosome 10"/>
</dbReference>
<evidence type="ECO:0000313" key="5">
    <source>
        <dbReference type="Proteomes" id="UP001153714"/>
    </source>
</evidence>